<keyword evidence="5" id="KW-1185">Reference proteome</keyword>
<dbReference type="Pfam" id="PF23771">
    <property type="entry name" value="DUF7168"/>
    <property type="match status" value="1"/>
</dbReference>
<dbReference type="AlphaFoldDB" id="A0A1H0J6B2"/>
<evidence type="ECO:0000259" key="3">
    <source>
        <dbReference type="Pfam" id="PF23771"/>
    </source>
</evidence>
<feature type="region of interest" description="Disordered" evidence="1">
    <location>
        <begin position="1"/>
        <end position="43"/>
    </location>
</feature>
<gene>
    <name evidence="4" type="ORF">SAMN04515671_0796</name>
</gene>
<name>A0A1H0J6B2_9ACTN</name>
<evidence type="ECO:0000259" key="2">
    <source>
        <dbReference type="Pfam" id="PF10979"/>
    </source>
</evidence>
<feature type="compositionally biased region" description="Low complexity" evidence="1">
    <location>
        <begin position="13"/>
        <end position="27"/>
    </location>
</feature>
<dbReference type="InterPro" id="IPR024498">
    <property type="entry name" value="DUF2786"/>
</dbReference>
<sequence length="452" mass="48730">MGQKHQSRRATRLDTTAPPRPTAARAGGPDRVEGRSTEVGRQEQARSLLITGARAVGDPTALEDAIGDLVMFGGTAAAGDALLASRVATGLMTEELDQLYAHGWQPADVVHVVRRDRGVRVARLAAAVVMEHGLSQRAPARAPLEWVAQLESMGSRRLADVPATPGWNVVGHIGSGLPLWESWSDVLTLIAQWLAVVPMERLLPVPSSWPARRAVASSPRSGGHDPKKLVTIRALLAKAEASGFAEEAETFTAKAQDLMTRYAIDEVLLADPGDGLEIRSRRVHVDNPYAATKAQLLAAVGRVNHVRAIWNDQFGTATVVGLPVDLDLSEMLFTSLLVQATKSMTEASSVARGGHRPDRAPSFRRAFLLAYAQRIGERLSEAEHTAQSQESATRGADLLPVLARRTAAVEREFERLFPITTQSRATQVDARGWNAGRAAADRAVLARGQVDR</sequence>
<evidence type="ECO:0000313" key="4">
    <source>
        <dbReference type="EMBL" id="SDO39265.1"/>
    </source>
</evidence>
<dbReference type="Proteomes" id="UP000198741">
    <property type="component" value="Chromosome I"/>
</dbReference>
<dbReference type="STRING" id="1090615.SAMN04515671_0796"/>
<proteinExistence type="predicted"/>
<dbReference type="EMBL" id="LT629710">
    <property type="protein sequence ID" value="SDO39265.1"/>
    <property type="molecule type" value="Genomic_DNA"/>
</dbReference>
<organism evidence="4 5">
    <name type="scientific">Nakamurella panacisegetis</name>
    <dbReference type="NCBI Taxonomy" id="1090615"/>
    <lineage>
        <taxon>Bacteria</taxon>
        <taxon>Bacillati</taxon>
        <taxon>Actinomycetota</taxon>
        <taxon>Actinomycetes</taxon>
        <taxon>Nakamurellales</taxon>
        <taxon>Nakamurellaceae</taxon>
        <taxon>Nakamurella</taxon>
    </lineage>
</organism>
<dbReference type="OrthoDB" id="3508128at2"/>
<dbReference type="InterPro" id="IPR055592">
    <property type="entry name" value="DUF7168"/>
</dbReference>
<dbReference type="RefSeq" id="WP_157695160.1">
    <property type="nucleotide sequence ID" value="NZ_LT629710.1"/>
</dbReference>
<feature type="domain" description="DUF2786" evidence="2">
    <location>
        <begin position="229"/>
        <end position="266"/>
    </location>
</feature>
<feature type="compositionally biased region" description="Basic residues" evidence="1">
    <location>
        <begin position="1"/>
        <end position="10"/>
    </location>
</feature>
<feature type="domain" description="DUF7168" evidence="3">
    <location>
        <begin position="293"/>
        <end position="395"/>
    </location>
</feature>
<dbReference type="Pfam" id="PF10979">
    <property type="entry name" value="DUF2786"/>
    <property type="match status" value="1"/>
</dbReference>
<evidence type="ECO:0000313" key="5">
    <source>
        <dbReference type="Proteomes" id="UP000198741"/>
    </source>
</evidence>
<protein>
    <submittedName>
        <fullName evidence="4">Uncharacterized protein</fullName>
    </submittedName>
</protein>
<reference evidence="4 5" key="1">
    <citation type="submission" date="2016-10" db="EMBL/GenBank/DDBJ databases">
        <authorList>
            <person name="de Groot N.N."/>
        </authorList>
    </citation>
    <scope>NUCLEOTIDE SEQUENCE [LARGE SCALE GENOMIC DNA]</scope>
    <source>
        <strain evidence="5">P4-7,KCTC 19426,CECT 7604</strain>
    </source>
</reference>
<feature type="compositionally biased region" description="Basic and acidic residues" evidence="1">
    <location>
        <begin position="28"/>
        <end position="43"/>
    </location>
</feature>
<accession>A0A1H0J6B2</accession>
<evidence type="ECO:0000256" key="1">
    <source>
        <dbReference type="SAM" id="MobiDB-lite"/>
    </source>
</evidence>